<dbReference type="InParanoid" id="A0A251TLD4"/>
<dbReference type="GO" id="GO:0003863">
    <property type="term" value="F:branched-chain 2-oxo acid dehydrogenase activity"/>
    <property type="evidence" value="ECO:0007669"/>
    <property type="project" value="UniProtKB-EC"/>
</dbReference>
<evidence type="ECO:0000313" key="5">
    <source>
        <dbReference type="EMBL" id="OTG11579.1"/>
    </source>
</evidence>
<dbReference type="Gramene" id="mRNA:HanXRQr2_Chr10g0443151">
    <property type="protein sequence ID" value="mRNA:HanXRQr2_Chr10g0443151"/>
    <property type="gene ID" value="HanXRQr2_Chr10g0443151"/>
</dbReference>
<reference evidence="4 6" key="1">
    <citation type="journal article" date="2017" name="Nature">
        <title>The sunflower genome provides insights into oil metabolism, flowering and Asterid evolution.</title>
        <authorList>
            <person name="Badouin H."/>
            <person name="Gouzy J."/>
            <person name="Grassa C.J."/>
            <person name="Murat F."/>
            <person name="Staton S.E."/>
            <person name="Cottret L."/>
            <person name="Lelandais-Briere C."/>
            <person name="Owens G.L."/>
            <person name="Carrere S."/>
            <person name="Mayjonade B."/>
            <person name="Legrand L."/>
            <person name="Gill N."/>
            <person name="Kane N.C."/>
            <person name="Bowers J.E."/>
            <person name="Hubner S."/>
            <person name="Bellec A."/>
            <person name="Berard A."/>
            <person name="Berges H."/>
            <person name="Blanchet N."/>
            <person name="Boniface M.C."/>
            <person name="Brunel D."/>
            <person name="Catrice O."/>
            <person name="Chaidir N."/>
            <person name="Claudel C."/>
            <person name="Donnadieu C."/>
            <person name="Faraut T."/>
            <person name="Fievet G."/>
            <person name="Helmstetter N."/>
            <person name="King M."/>
            <person name="Knapp S.J."/>
            <person name="Lai Z."/>
            <person name="Le Paslier M.C."/>
            <person name="Lippi Y."/>
            <person name="Lorenzon L."/>
            <person name="Mandel J.R."/>
            <person name="Marage G."/>
            <person name="Marchand G."/>
            <person name="Marquand E."/>
            <person name="Bret-Mestries E."/>
            <person name="Morien E."/>
            <person name="Nambeesan S."/>
            <person name="Nguyen T."/>
            <person name="Pegot-Espagnet P."/>
            <person name="Pouilly N."/>
            <person name="Raftis F."/>
            <person name="Sallet E."/>
            <person name="Schiex T."/>
            <person name="Thomas J."/>
            <person name="Vandecasteele C."/>
            <person name="Vares D."/>
            <person name="Vear F."/>
            <person name="Vautrin S."/>
            <person name="Crespi M."/>
            <person name="Mangin B."/>
            <person name="Burke J.M."/>
            <person name="Salse J."/>
            <person name="Munos S."/>
            <person name="Vincourt P."/>
            <person name="Rieseberg L.H."/>
            <person name="Langlade N.B."/>
        </authorList>
    </citation>
    <scope>NUCLEOTIDE SEQUENCE [LARGE SCALE GENOMIC DNA]</scope>
    <source>
        <strain evidence="6">cv. SF193</strain>
        <tissue evidence="4">Leaves</tissue>
    </source>
</reference>
<evidence type="ECO:0000259" key="3">
    <source>
        <dbReference type="Pfam" id="PF02780"/>
    </source>
</evidence>
<proteinExistence type="predicted"/>
<feature type="domain" description="Transketolase C-terminal" evidence="3">
    <location>
        <begin position="44"/>
        <end position="103"/>
    </location>
</feature>
<evidence type="ECO:0000313" key="6">
    <source>
        <dbReference type="Proteomes" id="UP000215914"/>
    </source>
</evidence>
<keyword evidence="2 4" id="KW-0560">Oxidoreductase</keyword>
<comment type="cofactor">
    <cofactor evidence="1">
        <name>thiamine diphosphate</name>
        <dbReference type="ChEBI" id="CHEBI:58937"/>
    </cofactor>
</comment>
<dbReference type="EMBL" id="CM007899">
    <property type="protein sequence ID" value="OTG11579.1"/>
    <property type="molecule type" value="Genomic_DNA"/>
</dbReference>
<dbReference type="STRING" id="4232.A0A251TLD4"/>
<accession>A0A251TLD4</accession>
<keyword evidence="5" id="KW-0670">Pyruvate</keyword>
<dbReference type="EC" id="1.2.4.4" evidence="4"/>
<evidence type="ECO:0000313" key="4">
    <source>
        <dbReference type="EMBL" id="KAF5786622.1"/>
    </source>
</evidence>
<dbReference type="Pfam" id="PF02780">
    <property type="entry name" value="Transketolase_C"/>
    <property type="match status" value="1"/>
</dbReference>
<dbReference type="EMBL" id="MNCJ02000325">
    <property type="protein sequence ID" value="KAF5786622.1"/>
    <property type="molecule type" value="Genomic_DNA"/>
</dbReference>
<dbReference type="Proteomes" id="UP000215914">
    <property type="component" value="Chromosome 10"/>
</dbReference>
<gene>
    <name evidence="5" type="ORF">HannXRQ_Chr10g0300291</name>
    <name evidence="4" type="ORF">HanXRQr2_Chr10g0443151</name>
</gene>
<name>A0A251TLD4_HELAN</name>
<reference evidence="5" key="2">
    <citation type="submission" date="2017-02" db="EMBL/GenBank/DDBJ databases">
        <title>Sunflower complete genome.</title>
        <authorList>
            <person name="Langlade N."/>
            <person name="Munos S."/>
        </authorList>
    </citation>
    <scope>NUCLEOTIDE SEQUENCE [LARGE SCALE GENOMIC DNA]</scope>
    <source>
        <tissue evidence="5">Leaves</tissue>
    </source>
</reference>
<dbReference type="PANTHER" id="PTHR42980:SF1">
    <property type="entry name" value="2-OXOISOVALERATE DEHYDROGENASE SUBUNIT BETA, MITOCHONDRIAL"/>
    <property type="match status" value="1"/>
</dbReference>
<evidence type="ECO:0000256" key="1">
    <source>
        <dbReference type="ARBA" id="ARBA00001964"/>
    </source>
</evidence>
<dbReference type="Gene3D" id="3.40.50.920">
    <property type="match status" value="1"/>
</dbReference>
<dbReference type="PANTHER" id="PTHR42980">
    <property type="entry name" value="2-OXOISOVALERATE DEHYDROGENASE SUBUNIT BETA-RELATED"/>
    <property type="match status" value="1"/>
</dbReference>
<dbReference type="SUPFAM" id="SSF52922">
    <property type="entry name" value="TK C-terminal domain-like"/>
    <property type="match status" value="1"/>
</dbReference>
<dbReference type="AlphaFoldDB" id="A0A251TLD4"/>
<evidence type="ECO:0000256" key="2">
    <source>
        <dbReference type="ARBA" id="ARBA00023002"/>
    </source>
</evidence>
<sequence>MEQACVDAEKAARKLFDSNVKNFSYIKKLYLKSFCKCLILCRILQEGISCELKDLKTLLPWDKETVEASVRKTGRLLISHEAPVTGGFGAEISASIVERSFLRVSHFNPFSRYILMEIKKGTFKNRSLIN</sequence>
<protein>
    <submittedName>
        <fullName evidence="4">3-methyl-2-oxobutanoate dehydrogenase (2-methylpropanoyl-transferring)</fullName>
        <ecNumber evidence="4">1.2.4.4</ecNumber>
    </submittedName>
    <submittedName>
        <fullName evidence="5">Putative transketolase, C-terminal/Pyruvate-ferredoxin oxidoreductase, domain II</fullName>
    </submittedName>
</protein>
<dbReference type="InterPro" id="IPR033248">
    <property type="entry name" value="Transketolase_C"/>
</dbReference>
<organism evidence="5 6">
    <name type="scientific">Helianthus annuus</name>
    <name type="common">Common sunflower</name>
    <dbReference type="NCBI Taxonomy" id="4232"/>
    <lineage>
        <taxon>Eukaryota</taxon>
        <taxon>Viridiplantae</taxon>
        <taxon>Streptophyta</taxon>
        <taxon>Embryophyta</taxon>
        <taxon>Tracheophyta</taxon>
        <taxon>Spermatophyta</taxon>
        <taxon>Magnoliopsida</taxon>
        <taxon>eudicotyledons</taxon>
        <taxon>Gunneridae</taxon>
        <taxon>Pentapetalae</taxon>
        <taxon>asterids</taxon>
        <taxon>campanulids</taxon>
        <taxon>Asterales</taxon>
        <taxon>Asteraceae</taxon>
        <taxon>Asteroideae</taxon>
        <taxon>Heliantheae alliance</taxon>
        <taxon>Heliantheae</taxon>
        <taxon>Helianthus</taxon>
    </lineage>
</organism>
<dbReference type="InterPro" id="IPR009014">
    <property type="entry name" value="Transketo_C/PFOR_II"/>
</dbReference>
<keyword evidence="6" id="KW-1185">Reference proteome</keyword>
<reference evidence="4" key="3">
    <citation type="submission" date="2020-06" db="EMBL/GenBank/DDBJ databases">
        <title>Helianthus annuus Genome sequencing and assembly Release 2.</title>
        <authorList>
            <person name="Gouzy J."/>
            <person name="Langlade N."/>
            <person name="Munos S."/>
        </authorList>
    </citation>
    <scope>NUCLEOTIDE SEQUENCE</scope>
    <source>
        <tissue evidence="4">Leaves</tissue>
    </source>
</reference>